<dbReference type="SUPFAM" id="SSF55961">
    <property type="entry name" value="Bet v1-like"/>
    <property type="match status" value="1"/>
</dbReference>
<evidence type="ECO:0000313" key="1">
    <source>
        <dbReference type="EMBL" id="ORV49017.1"/>
    </source>
</evidence>
<dbReference type="AlphaFoldDB" id="A0A1X1TWT5"/>
<dbReference type="RefSeq" id="WP_085128186.1">
    <property type="nucleotide sequence ID" value="NZ_LQOT01000025.1"/>
</dbReference>
<organism evidence="1 2">
    <name type="scientific">Mycolicibacter engbaekii</name>
    <dbReference type="NCBI Taxonomy" id="188915"/>
    <lineage>
        <taxon>Bacteria</taxon>
        <taxon>Bacillati</taxon>
        <taxon>Actinomycetota</taxon>
        <taxon>Actinomycetes</taxon>
        <taxon>Mycobacteriales</taxon>
        <taxon>Mycobacteriaceae</taxon>
        <taxon>Mycolicibacter</taxon>
    </lineage>
</organism>
<gene>
    <name evidence="1" type="ORF">AWC02_08005</name>
</gene>
<reference evidence="1 2" key="1">
    <citation type="submission" date="2016-01" db="EMBL/GenBank/DDBJ databases">
        <title>The new phylogeny of the genus Mycobacterium.</title>
        <authorList>
            <person name="Tarcisio F."/>
            <person name="Conor M."/>
            <person name="Antonella G."/>
            <person name="Elisabetta G."/>
            <person name="Giulia F.S."/>
            <person name="Sara T."/>
            <person name="Anna F."/>
            <person name="Clotilde B."/>
            <person name="Roberto B."/>
            <person name="Veronica D.S."/>
            <person name="Fabio R."/>
            <person name="Monica P."/>
            <person name="Olivier J."/>
            <person name="Enrico T."/>
            <person name="Nicola S."/>
        </authorList>
    </citation>
    <scope>NUCLEOTIDE SEQUENCE [LARGE SCALE GENOMIC DNA]</scope>
    <source>
        <strain evidence="1 2">ATCC 27353</strain>
    </source>
</reference>
<keyword evidence="2" id="KW-1185">Reference proteome</keyword>
<accession>A0A1X1TWT5</accession>
<evidence type="ECO:0000313" key="2">
    <source>
        <dbReference type="Proteomes" id="UP000193465"/>
    </source>
</evidence>
<dbReference type="STRING" id="188915.AWC02_08005"/>
<comment type="caution">
    <text evidence="1">The sequence shown here is derived from an EMBL/GenBank/DDBJ whole genome shotgun (WGS) entry which is preliminary data.</text>
</comment>
<protein>
    <recommendedName>
        <fullName evidence="3">Polyketide cyclase</fullName>
    </recommendedName>
</protein>
<sequence>MTIDLPYIDEHTLRIDAPRDRVWRALQRYVEAMLRANEHNPLLAPLGLQPRAGFAVAESVELQRIILVGRHRFSRYRLVFELTDASTGATRVHAQTYAAFPGPHGRIYRTLVIGTRVHVVATNYLLRGIRASATIEVTSR</sequence>
<proteinExistence type="predicted"/>
<evidence type="ECO:0008006" key="3">
    <source>
        <dbReference type="Google" id="ProtNLM"/>
    </source>
</evidence>
<dbReference type="EMBL" id="LQOT01000025">
    <property type="protein sequence ID" value="ORV49017.1"/>
    <property type="molecule type" value="Genomic_DNA"/>
</dbReference>
<name>A0A1X1TWT5_9MYCO</name>
<dbReference type="Proteomes" id="UP000193465">
    <property type="component" value="Unassembled WGS sequence"/>
</dbReference>